<organism evidence="3 4">
    <name type="scientific">Noviherbaspirillum pedocola</name>
    <dbReference type="NCBI Taxonomy" id="2801341"/>
    <lineage>
        <taxon>Bacteria</taxon>
        <taxon>Pseudomonadati</taxon>
        <taxon>Pseudomonadota</taxon>
        <taxon>Betaproteobacteria</taxon>
        <taxon>Burkholderiales</taxon>
        <taxon>Oxalobacteraceae</taxon>
        <taxon>Noviherbaspirillum</taxon>
    </lineage>
</organism>
<accession>A0A934SRB0</accession>
<sequence length="420" mass="44763">MHSVIGSQTRRQLIHSVSRPTLSNNCSRRTFEQRQTPNAWQANTGNVDPSHYRQGKRAYHDRKPIPDVASAIAVPAQLDVAATLKHFDQALPQGAQSLPAFMPVIDTLLLSMTSRGIDKIGRREGAGNLLTALASLQSAQKVLLCTGFNVAPGMPETDGPVGTAILAYALARCGKTPVVVVDELNEPLMREALRVLDPAFAAKVQIERMPGTHEDRAAQAHQMLQGIRPDVVMHIEVPGRNSKDIYSNMVGVSIDDYNKPHDELMNVANCEGIPTIGVGDGGNESGMGGALNVPTAINGNEMQAVVPAMHQIFAWNSNLGAIAPAELLIAFNEGASSKHRACTGVQLVEIISALLKGGAVDGVTRGSKLDEKGVDRKGQPAYTAVDGHPSSRHVADLEALHSIVDLMHTLNCICSGTPTC</sequence>
<dbReference type="Gene3D" id="3.90.1640.20">
    <property type="entry name" value="TON_0340"/>
    <property type="match status" value="1"/>
</dbReference>
<dbReference type="Pfam" id="PF14336">
    <property type="entry name" value="GLUCM-like_C"/>
    <property type="match status" value="1"/>
</dbReference>
<evidence type="ECO:0000313" key="3">
    <source>
        <dbReference type="EMBL" id="MBK4734060.1"/>
    </source>
</evidence>
<dbReference type="EMBL" id="JAEPBG010000002">
    <property type="protein sequence ID" value="MBK4734060.1"/>
    <property type="molecule type" value="Genomic_DNA"/>
</dbReference>
<feature type="region of interest" description="Disordered" evidence="1">
    <location>
        <begin position="369"/>
        <end position="389"/>
    </location>
</feature>
<evidence type="ECO:0000259" key="2">
    <source>
        <dbReference type="Pfam" id="PF14336"/>
    </source>
</evidence>
<proteinExistence type="predicted"/>
<dbReference type="AlphaFoldDB" id="A0A934SRB0"/>
<dbReference type="InterPro" id="IPR025504">
    <property type="entry name" value="GLUCM_C"/>
</dbReference>
<dbReference type="PANTHER" id="PTHR32022">
    <property type="entry name" value="D-GLUTAMATE CYCLASE, MITOCHONDRIAL"/>
    <property type="match status" value="1"/>
</dbReference>
<feature type="domain" description="D-glutamate cyclase-like C-terminal" evidence="2">
    <location>
        <begin position="115"/>
        <end position="369"/>
    </location>
</feature>
<keyword evidence="4" id="KW-1185">Reference proteome</keyword>
<evidence type="ECO:0000256" key="1">
    <source>
        <dbReference type="SAM" id="MobiDB-lite"/>
    </source>
</evidence>
<comment type="caution">
    <text evidence="3">The sequence shown here is derived from an EMBL/GenBank/DDBJ whole genome shotgun (WGS) entry which is preliminary data.</text>
</comment>
<name>A0A934SRB0_9BURK</name>
<dbReference type="RefSeq" id="WP_200590839.1">
    <property type="nucleotide sequence ID" value="NZ_JAEPBG010000002.1"/>
</dbReference>
<protein>
    <submittedName>
        <fullName evidence="3">DUF4392 domain-containing protein</fullName>
    </submittedName>
</protein>
<feature type="compositionally biased region" description="Basic and acidic residues" evidence="1">
    <location>
        <begin position="369"/>
        <end position="378"/>
    </location>
</feature>
<gene>
    <name evidence="3" type="ORF">JJB74_05505</name>
</gene>
<dbReference type="PANTHER" id="PTHR32022:SF10">
    <property type="entry name" value="D-GLUTAMATE CYCLASE, MITOCHONDRIAL"/>
    <property type="match status" value="1"/>
</dbReference>
<evidence type="ECO:0000313" key="4">
    <source>
        <dbReference type="Proteomes" id="UP000622890"/>
    </source>
</evidence>
<reference evidence="3" key="1">
    <citation type="submission" date="2021-01" db="EMBL/GenBank/DDBJ databases">
        <title>Genome sequence of strain Noviherbaspirillum sp. DKR-6.</title>
        <authorList>
            <person name="Chaudhary D.K."/>
        </authorList>
    </citation>
    <scope>NUCLEOTIDE SEQUENCE</scope>
    <source>
        <strain evidence="3">DKR-6</strain>
    </source>
</reference>
<dbReference type="Proteomes" id="UP000622890">
    <property type="component" value="Unassembled WGS sequence"/>
</dbReference>